<evidence type="ECO:0000256" key="14">
    <source>
        <dbReference type="ARBA" id="ARBA00022963"/>
    </source>
</evidence>
<comment type="subunit">
    <text evidence="5">Homodimer; dimerization is reversible, and the dimeric form is the active one.</text>
</comment>
<accession>A0A3D8IL38</accession>
<feature type="binding site" description="in dimeric form" evidence="20">
    <location>
        <position position="149"/>
    </location>
    <ligand>
        <name>Ca(2+)</name>
        <dbReference type="ChEBI" id="CHEBI:29108"/>
        <label>1</label>
    </ligand>
</feature>
<dbReference type="Proteomes" id="UP000256379">
    <property type="component" value="Unassembled WGS sequence"/>
</dbReference>
<keyword evidence="14" id="KW-0442">Lipid degradation</keyword>
<evidence type="ECO:0000256" key="4">
    <source>
        <dbReference type="ARBA" id="ARBA00010525"/>
    </source>
</evidence>
<evidence type="ECO:0000313" key="23">
    <source>
        <dbReference type="Proteomes" id="UP000256379"/>
    </source>
</evidence>
<comment type="similarity">
    <text evidence="4">Belongs to the phospholipase A1 family.</text>
</comment>
<comment type="cofactor">
    <cofactor evidence="20">
        <name>Ca(2+)</name>
        <dbReference type="ChEBI" id="CHEBI:29108"/>
    </cofactor>
    <text evidence="20">Binds 1 Ca(2+) ion per monomer.</text>
</comment>
<evidence type="ECO:0000256" key="18">
    <source>
        <dbReference type="ARBA" id="ARBA00032375"/>
    </source>
</evidence>
<comment type="subcellular location">
    <subcellularLocation>
        <location evidence="3">Cell outer membrane</location>
        <topology evidence="3">Multi-pass membrane protein</topology>
    </subcellularLocation>
</comment>
<dbReference type="GO" id="GO:0016042">
    <property type="term" value="P:lipid catabolic process"/>
    <property type="evidence" value="ECO:0007669"/>
    <property type="project" value="UniProtKB-KW"/>
</dbReference>
<dbReference type="SUPFAM" id="SSF56931">
    <property type="entry name" value="Outer membrane phospholipase A (OMPLA)"/>
    <property type="match status" value="1"/>
</dbReference>
<comment type="caution">
    <text evidence="22">The sequence shown here is derived from an EMBL/GenBank/DDBJ whole genome shotgun (WGS) entry which is preliminary data.</text>
</comment>
<keyword evidence="16" id="KW-0472">Membrane</keyword>
<dbReference type="InterPro" id="IPR003187">
    <property type="entry name" value="PLipase_A1"/>
</dbReference>
<organism evidence="22 23">
    <name type="scientific">Helicobacter didelphidarum</name>
    <dbReference type="NCBI Taxonomy" id="2040648"/>
    <lineage>
        <taxon>Bacteria</taxon>
        <taxon>Pseudomonadati</taxon>
        <taxon>Campylobacterota</taxon>
        <taxon>Epsilonproteobacteria</taxon>
        <taxon>Campylobacterales</taxon>
        <taxon>Helicobacteraceae</taxon>
        <taxon>Helicobacter</taxon>
    </lineage>
</organism>
<keyword evidence="9" id="KW-0812">Transmembrane</keyword>
<keyword evidence="15" id="KW-0443">Lipid metabolism</keyword>
<evidence type="ECO:0000313" key="22">
    <source>
        <dbReference type="EMBL" id="RDU65740.1"/>
    </source>
</evidence>
<dbReference type="EC" id="3.1.1.4" evidence="7"/>
<keyword evidence="8" id="KW-1134">Transmembrane beta strand</keyword>
<dbReference type="EMBL" id="NXLQ01000011">
    <property type="protein sequence ID" value="RDU65740.1"/>
    <property type="molecule type" value="Genomic_DNA"/>
</dbReference>
<evidence type="ECO:0000256" key="2">
    <source>
        <dbReference type="ARBA" id="ARBA00001604"/>
    </source>
</evidence>
<evidence type="ECO:0000256" key="15">
    <source>
        <dbReference type="ARBA" id="ARBA00023098"/>
    </source>
</evidence>
<evidence type="ECO:0000256" key="5">
    <source>
        <dbReference type="ARBA" id="ARBA00011702"/>
    </source>
</evidence>
<feature type="region of interest" description="Disordered" evidence="21">
    <location>
        <begin position="1"/>
        <end position="38"/>
    </location>
</feature>
<reference evidence="22 23" key="1">
    <citation type="submission" date="2018-04" db="EMBL/GenBank/DDBJ databases">
        <title>Novel Campyloabacter and Helicobacter Species and Strains.</title>
        <authorList>
            <person name="Mannion A.J."/>
            <person name="Shen Z."/>
            <person name="Fox J.G."/>
        </authorList>
    </citation>
    <scope>NUCLEOTIDE SEQUENCE [LARGE SCALE GENOMIC DNA]</scope>
    <source>
        <strain evidence="22 23">MIT 17-337</strain>
    </source>
</reference>
<feature type="active site" description="Proton acceptor" evidence="19">
    <location>
        <position position="188"/>
    </location>
</feature>
<dbReference type="GO" id="GO:0004623">
    <property type="term" value="F:phospholipase A2 activity"/>
    <property type="evidence" value="ECO:0007669"/>
    <property type="project" value="UniProtKB-EC"/>
</dbReference>
<name>A0A3D8IL38_9HELI</name>
<keyword evidence="17" id="KW-0998">Cell outer membrane</keyword>
<dbReference type="AlphaFoldDB" id="A0A3D8IL38"/>
<evidence type="ECO:0000256" key="20">
    <source>
        <dbReference type="PIRSR" id="PIRSR603187-2"/>
    </source>
</evidence>
<gene>
    <name evidence="22" type="ORF">CQA53_06110</name>
</gene>
<feature type="compositionally biased region" description="Basic and acidic residues" evidence="21">
    <location>
        <begin position="1"/>
        <end position="12"/>
    </location>
</feature>
<feature type="compositionally biased region" description="Polar residues" evidence="21">
    <location>
        <begin position="13"/>
        <end position="30"/>
    </location>
</feature>
<dbReference type="GO" id="GO:0046872">
    <property type="term" value="F:metal ion binding"/>
    <property type="evidence" value="ECO:0007669"/>
    <property type="project" value="UniProtKB-KW"/>
</dbReference>
<dbReference type="InterPro" id="IPR036541">
    <property type="entry name" value="PLipase_A1_sf"/>
</dbReference>
<evidence type="ECO:0000256" key="11">
    <source>
        <dbReference type="ARBA" id="ARBA00022729"/>
    </source>
</evidence>
<keyword evidence="13 20" id="KW-0106">Calcium</keyword>
<keyword evidence="12" id="KW-0378">Hydrolase</keyword>
<evidence type="ECO:0000256" key="16">
    <source>
        <dbReference type="ARBA" id="ARBA00023136"/>
    </source>
</evidence>
<evidence type="ECO:0000256" key="1">
    <source>
        <dbReference type="ARBA" id="ARBA00000111"/>
    </source>
</evidence>
<evidence type="ECO:0000256" key="10">
    <source>
        <dbReference type="ARBA" id="ARBA00022723"/>
    </source>
</evidence>
<dbReference type="Pfam" id="PF02253">
    <property type="entry name" value="PLA1"/>
    <property type="match status" value="2"/>
</dbReference>
<evidence type="ECO:0000256" key="19">
    <source>
        <dbReference type="PIRSR" id="PIRSR603187-1"/>
    </source>
</evidence>
<protein>
    <recommendedName>
        <fullName evidence="18">Phosphatidylcholine 1-acylhydrolase</fullName>
        <ecNumber evidence="6">3.1.1.32</ecNumber>
        <ecNumber evidence="7">3.1.1.4</ecNumber>
    </recommendedName>
</protein>
<proteinExistence type="inferred from homology"/>
<evidence type="ECO:0000256" key="6">
    <source>
        <dbReference type="ARBA" id="ARBA00013179"/>
    </source>
</evidence>
<evidence type="ECO:0000256" key="3">
    <source>
        <dbReference type="ARBA" id="ARBA00004571"/>
    </source>
</evidence>
<comment type="catalytic activity">
    <reaction evidence="1">
        <text>a 1,2-diacyl-sn-glycero-3-phosphocholine + H2O = a 2-acyl-sn-glycero-3-phosphocholine + a fatty acid + H(+)</text>
        <dbReference type="Rhea" id="RHEA:18689"/>
        <dbReference type="ChEBI" id="CHEBI:15377"/>
        <dbReference type="ChEBI" id="CHEBI:15378"/>
        <dbReference type="ChEBI" id="CHEBI:28868"/>
        <dbReference type="ChEBI" id="CHEBI:57643"/>
        <dbReference type="ChEBI" id="CHEBI:57875"/>
        <dbReference type="EC" id="3.1.1.32"/>
    </reaction>
</comment>
<evidence type="ECO:0000256" key="7">
    <source>
        <dbReference type="ARBA" id="ARBA00013278"/>
    </source>
</evidence>
<feature type="active site" description="Nucleophile" evidence="19">
    <location>
        <position position="190"/>
    </location>
</feature>
<evidence type="ECO:0000256" key="9">
    <source>
        <dbReference type="ARBA" id="ARBA00022692"/>
    </source>
</evidence>
<dbReference type="Gene3D" id="2.40.230.10">
    <property type="entry name" value="Phospholipase A1"/>
    <property type="match status" value="1"/>
</dbReference>
<sequence>MESIKPKDDKISAEQTQTMPIGAAINTNQENFKDTKRKKKFPKKLPQFMEIDEETQKEYDNIKLPPTASKNLDKKALPMSFRFYEPWYFMPAYYSFSPMYDDGHLTRVEIKSQVSSRLDLLSDVICQYCTFSFDLTFKIYLQSYNGKESSPLRDFDLSPALSFYYKRPLAIAGGKGGYITWLGIGYIHVSNGEKENINEFDIRNNTAQWQEKKNRVRSKSYDRIFIETNYRYKDFNARLRAWVTPPIVAFDGVETNGDIWKYMGYGDLRLSYVYKNNLFELYINNIFNNYFTKDYWTQWKGQVELGYSYGITKQLAIYLQYLYGHGDSLYEYSLPVNRIGIGLRLRDF</sequence>
<dbReference type="EC" id="3.1.1.32" evidence="6"/>
<dbReference type="OrthoDB" id="188433at2"/>
<dbReference type="GO" id="GO:0008970">
    <property type="term" value="F:phospholipase A1 activity"/>
    <property type="evidence" value="ECO:0007669"/>
    <property type="project" value="UniProtKB-EC"/>
</dbReference>
<dbReference type="GO" id="GO:0009279">
    <property type="term" value="C:cell outer membrane"/>
    <property type="evidence" value="ECO:0007669"/>
    <property type="project" value="UniProtKB-SubCell"/>
</dbReference>
<dbReference type="PANTHER" id="PTHR40457">
    <property type="entry name" value="PHOSPHOLIPASE A1"/>
    <property type="match status" value="1"/>
</dbReference>
<evidence type="ECO:0000256" key="21">
    <source>
        <dbReference type="SAM" id="MobiDB-lite"/>
    </source>
</evidence>
<evidence type="ECO:0000256" key="12">
    <source>
        <dbReference type="ARBA" id="ARBA00022801"/>
    </source>
</evidence>
<evidence type="ECO:0000256" key="13">
    <source>
        <dbReference type="ARBA" id="ARBA00022837"/>
    </source>
</evidence>
<evidence type="ECO:0000256" key="8">
    <source>
        <dbReference type="ARBA" id="ARBA00022452"/>
    </source>
</evidence>
<keyword evidence="10 20" id="KW-0479">Metal-binding</keyword>
<dbReference type="PANTHER" id="PTHR40457:SF1">
    <property type="entry name" value="PHOSPHOLIPASE A1"/>
    <property type="match status" value="1"/>
</dbReference>
<evidence type="ECO:0000256" key="17">
    <source>
        <dbReference type="ARBA" id="ARBA00023237"/>
    </source>
</evidence>
<keyword evidence="23" id="KW-1185">Reference proteome</keyword>
<keyword evidence="11" id="KW-0732">Signal</keyword>
<comment type="catalytic activity">
    <reaction evidence="2">
        <text>a 1,2-diacyl-sn-glycero-3-phosphocholine + H2O = a 1-acyl-sn-glycero-3-phosphocholine + a fatty acid + H(+)</text>
        <dbReference type="Rhea" id="RHEA:15801"/>
        <dbReference type="ChEBI" id="CHEBI:15377"/>
        <dbReference type="ChEBI" id="CHEBI:15378"/>
        <dbReference type="ChEBI" id="CHEBI:28868"/>
        <dbReference type="ChEBI" id="CHEBI:57643"/>
        <dbReference type="ChEBI" id="CHEBI:58168"/>
        <dbReference type="EC" id="3.1.1.4"/>
    </reaction>
</comment>